<dbReference type="Gene3D" id="1.10.10.1120">
    <property type="entry name" value="Lysin B, C-terminal linker domain"/>
    <property type="match status" value="1"/>
</dbReference>
<dbReference type="SUPFAM" id="SSF53474">
    <property type="entry name" value="alpha/beta-Hydrolases"/>
    <property type="match status" value="1"/>
</dbReference>
<dbReference type="RefSeq" id="WP_099539511.1">
    <property type="nucleotide sequence ID" value="NZ_PDKV01000002.1"/>
</dbReference>
<organism evidence="1 2">
    <name type="scientific">Mycobacterium celatum</name>
    <dbReference type="NCBI Taxonomy" id="28045"/>
    <lineage>
        <taxon>Bacteria</taxon>
        <taxon>Bacillati</taxon>
        <taxon>Actinomycetota</taxon>
        <taxon>Actinomycetes</taxon>
        <taxon>Mycobacteriales</taxon>
        <taxon>Mycobacteriaceae</taxon>
        <taxon>Mycobacterium</taxon>
    </lineage>
</organism>
<proteinExistence type="predicted"/>
<accession>A0A2G5PQJ4</accession>
<dbReference type="OrthoDB" id="4680349at2"/>
<name>A0A2G5PQJ4_MYCCE</name>
<evidence type="ECO:0008006" key="3">
    <source>
        <dbReference type="Google" id="ProtNLM"/>
    </source>
</evidence>
<dbReference type="InterPro" id="IPR029058">
    <property type="entry name" value="AB_hydrolase_fold"/>
</dbReference>
<comment type="caution">
    <text evidence="1">The sequence shown here is derived from an EMBL/GenBank/DDBJ whole genome shotgun (WGS) entry which is preliminary data.</text>
</comment>
<protein>
    <recommendedName>
        <fullName evidence="3">PE-PPE domain-containing protein</fullName>
    </recommendedName>
</protein>
<reference evidence="1 2" key="1">
    <citation type="journal article" date="2017" name="Infect. Genet. Evol.">
        <title>The new phylogeny of the genus Mycobacterium: The old and the news.</title>
        <authorList>
            <person name="Tortoli E."/>
            <person name="Fedrizzi T."/>
            <person name="Meehan C.J."/>
            <person name="Trovato A."/>
            <person name="Grottola A."/>
            <person name="Giacobazzi E."/>
            <person name="Serpini G.F."/>
            <person name="Tagliazucchi S."/>
            <person name="Fabio A."/>
            <person name="Bettua C."/>
            <person name="Bertorelli R."/>
            <person name="Frascaro F."/>
            <person name="De Sanctis V."/>
            <person name="Pecorari M."/>
            <person name="Jousson O."/>
            <person name="Segata N."/>
            <person name="Cirillo D.M."/>
        </authorList>
    </citation>
    <scope>NUCLEOTIDE SEQUENCE [LARGE SCALE GENOMIC DNA]</scope>
    <source>
        <strain evidence="1 2">NCTC 12882</strain>
    </source>
</reference>
<dbReference type="InterPro" id="IPR041855">
    <property type="entry name" value="Lysin_B_C_ter"/>
</dbReference>
<dbReference type="EMBL" id="PDKV01000002">
    <property type="protein sequence ID" value="PIB80581.1"/>
    <property type="molecule type" value="Genomic_DNA"/>
</dbReference>
<evidence type="ECO:0000313" key="2">
    <source>
        <dbReference type="Proteomes" id="UP000230971"/>
    </source>
</evidence>
<dbReference type="AlphaFoldDB" id="A0A2G5PQJ4"/>
<sequence length="279" mass="30026">MTLNLLTINGTGSYPTDPSNFPSMVALALLPSDWQRVSDKLDGVATTQLINWLPLDYPMSVYPMGASEDTGITNAISVVQQTPGQFAVAAYSQGADVWSRLWRDHVVNINGELHDRINDFVAAVTWGNPHRAPGVCNGNDYAGWPHQSGGGIAGTDDLLPTQVPSWWLDFANPNDLYTDSPVSANLGGTKVVMNDTAIDEQLIYNMVVTENFGGTLEGLLVLVEQAVEQFANPIEEVIGIATAIWNGLQFAAAGPAAGHYTYDPTPAITYLQQVATQYA</sequence>
<dbReference type="Proteomes" id="UP000230971">
    <property type="component" value="Unassembled WGS sequence"/>
</dbReference>
<gene>
    <name evidence="1" type="ORF">CQY23_03300</name>
</gene>
<dbReference type="Gene3D" id="3.40.50.1820">
    <property type="entry name" value="alpha/beta hydrolase"/>
    <property type="match status" value="1"/>
</dbReference>
<evidence type="ECO:0000313" key="1">
    <source>
        <dbReference type="EMBL" id="PIB80581.1"/>
    </source>
</evidence>